<name>A0ABV2M1C3_9FIRM</name>
<dbReference type="Proteomes" id="UP001549106">
    <property type="component" value="Unassembled WGS sequence"/>
</dbReference>
<dbReference type="Gene3D" id="3.90.550.10">
    <property type="entry name" value="Spore Coat Polysaccharide Biosynthesis Protein SpsA, Chain A"/>
    <property type="match status" value="2"/>
</dbReference>
<feature type="domain" description="Glycosyltransferase 2-like" evidence="1">
    <location>
        <begin position="353"/>
        <end position="479"/>
    </location>
</feature>
<dbReference type="SUPFAM" id="SSF53448">
    <property type="entry name" value="Nucleotide-diphospho-sugar transferases"/>
    <property type="match status" value="2"/>
</dbReference>
<keyword evidence="3" id="KW-1185">Reference proteome</keyword>
<evidence type="ECO:0000313" key="2">
    <source>
        <dbReference type="EMBL" id="MET3749233.1"/>
    </source>
</evidence>
<dbReference type="InterPro" id="IPR029044">
    <property type="entry name" value="Nucleotide-diphossugar_trans"/>
</dbReference>
<evidence type="ECO:0000259" key="1">
    <source>
        <dbReference type="Pfam" id="PF00535"/>
    </source>
</evidence>
<reference evidence="2 3" key="1">
    <citation type="submission" date="2024-06" db="EMBL/GenBank/DDBJ databases">
        <title>Genomic Encyclopedia of Type Strains, Phase IV (KMG-IV): sequencing the most valuable type-strain genomes for metagenomic binning, comparative biology and taxonomic classification.</title>
        <authorList>
            <person name="Goeker M."/>
        </authorList>
    </citation>
    <scope>NUCLEOTIDE SEQUENCE [LARGE SCALE GENOMIC DNA]</scope>
    <source>
        <strain evidence="2 3">DSM 29492</strain>
    </source>
</reference>
<proteinExistence type="predicted"/>
<sequence>MTVKVSVILPVYNVEKYLKECLDSILNQTLQEIEVICVDDGSTDRSLEILREYEKKDKRVIVLTQENKGAGAARNKGLAIAKGEYLSFLDSDDFFASGMLEEAYRRCVEKKAQICVYQVLRYNEKTKETVYDKGSFKKENAPRKDVFCYKDMPDHILDSFQNWAWNKLISHELVKKYHIKFQEIFRTNDFLFVASCMMLADRITLLEKKLVYYRIGMSNNCQATNYKFPLDFLTAFYAVKDFLEKNNFYSAVERSYVNKALAGCIYNMNSIGDVQAKKAVFDELKKDGFKKLGIEGKNEEYFYNYNKNNYKIFREISMSDFDEFMIKNGSRMEKRQFLQNKYLQVKSDIPKVSIVVPIYNVEDYLEECLESVVRQTLEDIEIICINDGSTDRSMEILKTYAAADARIIVVDKKNEGYGIGMNIGLDKATGEYVGIVEPDDYVPLNMFEDLYLKAKEYELDFVKADFYRFVTAANGNMQLTYNHLTGMKEKYNVVFNPSMEPEALTYVMNTWSGIYKNEFLRENHIRHHETPGASFQDNGFWIQTFCYAKRAMILDIPYYMNRRDNPNSSVNSPEKVYCMNEEYKYIKEMLSGNTELWNRFKYYYTWKKFNNYMFTLNRINVKFKHQYILDISQEMRQAESDYELDKSLFSDMNRKRLDMLMANPEAFYHLECISGTSNLERRVAELENSTTMKVGRMVMYIPIKIKKFIRRMGKK</sequence>
<evidence type="ECO:0000313" key="3">
    <source>
        <dbReference type="Proteomes" id="UP001549106"/>
    </source>
</evidence>
<accession>A0ABV2M1C3</accession>
<dbReference type="PANTHER" id="PTHR22916">
    <property type="entry name" value="GLYCOSYLTRANSFERASE"/>
    <property type="match status" value="1"/>
</dbReference>
<feature type="domain" description="Glycosyltransferase 2-like" evidence="1">
    <location>
        <begin position="6"/>
        <end position="135"/>
    </location>
</feature>
<dbReference type="RefSeq" id="WP_257463830.1">
    <property type="nucleotide sequence ID" value="NZ_JANJZT010000002.1"/>
</dbReference>
<dbReference type="InterPro" id="IPR001173">
    <property type="entry name" value="Glyco_trans_2-like"/>
</dbReference>
<dbReference type="PANTHER" id="PTHR22916:SF3">
    <property type="entry name" value="UDP-GLCNAC:BETAGAL BETA-1,3-N-ACETYLGLUCOSAMINYLTRANSFERASE-LIKE PROTEIN 1"/>
    <property type="match status" value="1"/>
</dbReference>
<protein>
    <submittedName>
        <fullName evidence="2">Glycosyltransferase involved in cell wall biosynthesis</fullName>
    </submittedName>
</protein>
<dbReference type="Pfam" id="PF00535">
    <property type="entry name" value="Glycos_transf_2"/>
    <property type="match status" value="2"/>
</dbReference>
<organism evidence="2 3">
    <name type="scientific">Blautia caecimuris</name>
    <dbReference type="NCBI Taxonomy" id="1796615"/>
    <lineage>
        <taxon>Bacteria</taxon>
        <taxon>Bacillati</taxon>
        <taxon>Bacillota</taxon>
        <taxon>Clostridia</taxon>
        <taxon>Lachnospirales</taxon>
        <taxon>Lachnospiraceae</taxon>
        <taxon>Blautia</taxon>
    </lineage>
</organism>
<dbReference type="EMBL" id="JBEPMJ010000002">
    <property type="protein sequence ID" value="MET3749233.1"/>
    <property type="molecule type" value="Genomic_DNA"/>
</dbReference>
<comment type="caution">
    <text evidence="2">The sequence shown here is derived from an EMBL/GenBank/DDBJ whole genome shotgun (WGS) entry which is preliminary data.</text>
</comment>
<gene>
    <name evidence="2" type="ORF">ABID24_000456</name>
</gene>
<dbReference type="CDD" id="cd00761">
    <property type="entry name" value="Glyco_tranf_GTA_type"/>
    <property type="match status" value="2"/>
</dbReference>